<name>A0AAJ1X2A6_9ACTN</name>
<evidence type="ECO:0000256" key="1">
    <source>
        <dbReference type="ARBA" id="ARBA00001927"/>
    </source>
</evidence>
<dbReference type="PRINTS" id="PR00352">
    <property type="entry name" value="3FE4SFRDOXIN"/>
</dbReference>
<dbReference type="EMBL" id="JAUTAN010000001">
    <property type="protein sequence ID" value="MDQ1105696.1"/>
    <property type="molecule type" value="Genomic_DNA"/>
</dbReference>
<dbReference type="SUPFAM" id="SSF54862">
    <property type="entry name" value="4Fe-4S ferredoxins"/>
    <property type="match status" value="1"/>
</dbReference>
<dbReference type="RefSeq" id="WP_307202182.1">
    <property type="nucleotide sequence ID" value="NZ_JAUTAN010000001.1"/>
</dbReference>
<dbReference type="InterPro" id="IPR051269">
    <property type="entry name" value="Fe-S_cluster_ET"/>
</dbReference>
<dbReference type="AlphaFoldDB" id="A0AAJ1X2A6"/>
<evidence type="ECO:0000256" key="6">
    <source>
        <dbReference type="ARBA" id="ARBA00023014"/>
    </source>
</evidence>
<gene>
    <name evidence="9" type="ORF">QE405_002980</name>
</gene>
<keyword evidence="7" id="KW-0003">3Fe-4S</keyword>
<dbReference type="GO" id="GO:0009055">
    <property type="term" value="F:electron transfer activity"/>
    <property type="evidence" value="ECO:0007669"/>
    <property type="project" value="UniProtKB-UniRule"/>
</dbReference>
<proteinExistence type="predicted"/>
<dbReference type="InterPro" id="IPR001080">
    <property type="entry name" value="3Fe4S_ferredoxin"/>
</dbReference>
<keyword evidence="5 8" id="KW-0408">Iron</keyword>
<dbReference type="PANTHER" id="PTHR36923:SF3">
    <property type="entry name" value="FERREDOXIN"/>
    <property type="match status" value="1"/>
</dbReference>
<dbReference type="Gene3D" id="3.30.70.20">
    <property type="match status" value="1"/>
</dbReference>
<evidence type="ECO:0000256" key="5">
    <source>
        <dbReference type="ARBA" id="ARBA00023004"/>
    </source>
</evidence>
<comment type="function">
    <text evidence="8">Ferredoxins are iron-sulfur proteins that transfer electrons in a wide variety of metabolic reactions.</text>
</comment>
<comment type="caution">
    <text evidence="9">The sequence shown here is derived from an EMBL/GenBank/DDBJ whole genome shotgun (WGS) entry which is preliminary data.</text>
</comment>
<reference evidence="9" key="1">
    <citation type="submission" date="2023-07" db="EMBL/GenBank/DDBJ databases">
        <title>Functional and genomic diversity of the sorghum phyllosphere microbiome.</title>
        <authorList>
            <person name="Shade A."/>
        </authorList>
    </citation>
    <scope>NUCLEOTIDE SEQUENCE</scope>
    <source>
        <strain evidence="9">SORGH_AS_1067</strain>
    </source>
</reference>
<evidence type="ECO:0000313" key="9">
    <source>
        <dbReference type="EMBL" id="MDQ1105696.1"/>
    </source>
</evidence>
<protein>
    <recommendedName>
        <fullName evidence="8">Ferredoxin</fullName>
    </recommendedName>
</protein>
<dbReference type="Pfam" id="PF13370">
    <property type="entry name" value="Fer4_13"/>
    <property type="match status" value="1"/>
</dbReference>
<dbReference type="Proteomes" id="UP001239215">
    <property type="component" value="Unassembled WGS sequence"/>
</dbReference>
<evidence type="ECO:0000256" key="3">
    <source>
        <dbReference type="ARBA" id="ARBA00022723"/>
    </source>
</evidence>
<evidence type="ECO:0000256" key="8">
    <source>
        <dbReference type="RuleBase" id="RU368020"/>
    </source>
</evidence>
<organism evidence="9 10">
    <name type="scientific">Nocardioides zeae</name>
    <dbReference type="NCBI Taxonomy" id="1457234"/>
    <lineage>
        <taxon>Bacteria</taxon>
        <taxon>Bacillati</taxon>
        <taxon>Actinomycetota</taxon>
        <taxon>Actinomycetes</taxon>
        <taxon>Propionibacteriales</taxon>
        <taxon>Nocardioidaceae</taxon>
        <taxon>Nocardioides</taxon>
    </lineage>
</organism>
<comment type="cofactor">
    <cofactor evidence="1">
        <name>[3Fe-4S] cluster</name>
        <dbReference type="ChEBI" id="CHEBI:21137"/>
    </cofactor>
</comment>
<dbReference type="GO" id="GO:0051538">
    <property type="term" value="F:3 iron, 4 sulfur cluster binding"/>
    <property type="evidence" value="ECO:0007669"/>
    <property type="project" value="UniProtKB-KW"/>
</dbReference>
<accession>A0AAJ1X2A6</accession>
<evidence type="ECO:0000256" key="4">
    <source>
        <dbReference type="ARBA" id="ARBA00022982"/>
    </source>
</evidence>
<sequence>MTVHIDIDREACNGYGNCVIAAPEVFDLEPGTSIAYVLPGHPTEADRDAVEEAVADCPVQALKLRRP</sequence>
<keyword evidence="3 8" id="KW-0479">Metal-binding</keyword>
<dbReference type="PANTHER" id="PTHR36923">
    <property type="entry name" value="FERREDOXIN"/>
    <property type="match status" value="1"/>
</dbReference>
<evidence type="ECO:0000256" key="7">
    <source>
        <dbReference type="ARBA" id="ARBA00023291"/>
    </source>
</evidence>
<keyword evidence="2 8" id="KW-0813">Transport</keyword>
<keyword evidence="4 8" id="KW-0249">Electron transport</keyword>
<keyword evidence="6 8" id="KW-0411">Iron-sulfur</keyword>
<evidence type="ECO:0000313" key="10">
    <source>
        <dbReference type="Proteomes" id="UP001239215"/>
    </source>
</evidence>
<evidence type="ECO:0000256" key="2">
    <source>
        <dbReference type="ARBA" id="ARBA00022448"/>
    </source>
</evidence>
<dbReference type="GO" id="GO:0005506">
    <property type="term" value="F:iron ion binding"/>
    <property type="evidence" value="ECO:0007669"/>
    <property type="project" value="UniProtKB-UniRule"/>
</dbReference>